<dbReference type="InterPro" id="IPR053204">
    <property type="entry name" value="Oxopyrrolidines_Biosynth-assoc"/>
</dbReference>
<reference evidence="2 3" key="1">
    <citation type="submission" date="2018-05" db="EMBL/GenBank/DDBJ databases">
        <title>Genome sequencing and assembly of the regulated plant pathogen Lachnellula willkommii and related sister species for the development of diagnostic species identification markers.</title>
        <authorList>
            <person name="Giroux E."/>
            <person name="Bilodeau G."/>
        </authorList>
    </citation>
    <scope>NUCLEOTIDE SEQUENCE [LARGE SCALE GENOMIC DNA]</scope>
    <source>
        <strain evidence="2 3">CBS 268.59</strain>
    </source>
</reference>
<dbReference type="PANTHER" id="PTHR38797:SF4">
    <property type="entry name" value="NUCLEAR PORE COMPLEX PROTEIN NUP85"/>
    <property type="match status" value="1"/>
</dbReference>
<dbReference type="EMBL" id="QGMK01000053">
    <property type="protein sequence ID" value="TVY84807.1"/>
    <property type="molecule type" value="Genomic_DNA"/>
</dbReference>
<evidence type="ECO:0000313" key="2">
    <source>
        <dbReference type="EMBL" id="TVY84807.1"/>
    </source>
</evidence>
<feature type="region of interest" description="Disordered" evidence="1">
    <location>
        <begin position="1"/>
        <end position="28"/>
    </location>
</feature>
<dbReference type="AlphaFoldDB" id="A0A8T9CJW8"/>
<gene>
    <name evidence="2" type="ORF">LSUE1_G000835</name>
</gene>
<proteinExistence type="predicted"/>
<dbReference type="Pfam" id="PF12311">
    <property type="entry name" value="DUF3632"/>
    <property type="match status" value="1"/>
</dbReference>
<keyword evidence="3" id="KW-1185">Reference proteome</keyword>
<comment type="caution">
    <text evidence="2">The sequence shown here is derived from an EMBL/GenBank/DDBJ whole genome shotgun (WGS) entry which is preliminary data.</text>
</comment>
<protein>
    <submittedName>
        <fullName evidence="2">Uncharacterized protein</fullName>
    </submittedName>
</protein>
<dbReference type="PANTHER" id="PTHR38797">
    <property type="entry name" value="NUCLEAR PORE COMPLEX PROTEIN NUP85-RELATED"/>
    <property type="match status" value="1"/>
</dbReference>
<evidence type="ECO:0000313" key="3">
    <source>
        <dbReference type="Proteomes" id="UP000469558"/>
    </source>
</evidence>
<sequence>MAALDLNIKNLEFPDNPEDEETTSGKSFSGISSLFKSKSKPLRPAASIPKNYSPNDYLVFRVLREFLQPDSDITLSDAVSRVLEIFLDGYMDLRPINTVCIELAEQIPYSHPSHMKLARLLHAIGKNRQRAVKSGIKDIPEAIHSFYQDLQEDLSDSRCSPGDGGAEPMRYVNYQAFFAHLKDVGVWLPGPNGALFAMRGAFEKSKLSLGEESVAIQEAWILGAAQWVLWNGQSLFKVLLYPGDQEKQETGEFELEHWHLWRDGFNEAAASERFGEECRSVARRAAEIMDILEKSLSF</sequence>
<dbReference type="Proteomes" id="UP000469558">
    <property type="component" value="Unassembled WGS sequence"/>
</dbReference>
<dbReference type="OrthoDB" id="3350591at2759"/>
<evidence type="ECO:0000256" key="1">
    <source>
        <dbReference type="SAM" id="MobiDB-lite"/>
    </source>
</evidence>
<name>A0A8T9CJW8_9HELO</name>
<dbReference type="InterPro" id="IPR022085">
    <property type="entry name" value="OpdG"/>
</dbReference>
<accession>A0A8T9CJW8</accession>
<organism evidence="2 3">
    <name type="scientific">Lachnellula suecica</name>
    <dbReference type="NCBI Taxonomy" id="602035"/>
    <lineage>
        <taxon>Eukaryota</taxon>
        <taxon>Fungi</taxon>
        <taxon>Dikarya</taxon>
        <taxon>Ascomycota</taxon>
        <taxon>Pezizomycotina</taxon>
        <taxon>Leotiomycetes</taxon>
        <taxon>Helotiales</taxon>
        <taxon>Lachnaceae</taxon>
        <taxon>Lachnellula</taxon>
    </lineage>
</organism>